<proteinExistence type="predicted"/>
<evidence type="ECO:0000313" key="1">
    <source>
        <dbReference type="EMBL" id="EBT2271531.1"/>
    </source>
</evidence>
<name>A0A5T8I453_SALER</name>
<accession>A0A5T8I453</accession>
<sequence>MVEVINRHPELPLSSLIAQSNLLLAMSIPQQTTFFMNNPLVINLVNAGSLKNGARDTVRYTEDEWPLQNLSYGLRAKVASVIQPFGNYTTSLL</sequence>
<dbReference type="AlphaFoldDB" id="A0A5T8I453"/>
<protein>
    <submittedName>
        <fullName evidence="1">Uncharacterized protein</fullName>
    </submittedName>
</protein>
<dbReference type="EMBL" id="AAGYBI010000079">
    <property type="protein sequence ID" value="EBT2271531.1"/>
    <property type="molecule type" value="Genomic_DNA"/>
</dbReference>
<gene>
    <name evidence="1" type="ORF">CI531_24190</name>
</gene>
<comment type="caution">
    <text evidence="1">The sequence shown here is derived from an EMBL/GenBank/DDBJ whole genome shotgun (WGS) entry which is preliminary data.</text>
</comment>
<organism evidence="1">
    <name type="scientific">Salmonella enterica</name>
    <name type="common">Salmonella choleraesuis</name>
    <dbReference type="NCBI Taxonomy" id="28901"/>
    <lineage>
        <taxon>Bacteria</taxon>
        <taxon>Pseudomonadati</taxon>
        <taxon>Pseudomonadota</taxon>
        <taxon>Gammaproteobacteria</taxon>
        <taxon>Enterobacterales</taxon>
        <taxon>Enterobacteriaceae</taxon>
        <taxon>Salmonella</taxon>
    </lineage>
</organism>
<reference evidence="1" key="1">
    <citation type="submission" date="2018-07" db="EMBL/GenBank/DDBJ databases">
        <authorList>
            <consortium name="PulseNet: The National Subtyping Network for Foodborne Disease Surveillance"/>
            <person name="Tarr C.L."/>
            <person name="Trees E."/>
            <person name="Katz L.S."/>
            <person name="Carleton-Romer H.A."/>
            <person name="Stroika S."/>
            <person name="Kucerova Z."/>
            <person name="Roache K.F."/>
            <person name="Sabol A.L."/>
            <person name="Besser J."/>
            <person name="Gerner-Smidt P."/>
        </authorList>
    </citation>
    <scope>NUCLEOTIDE SEQUENCE</scope>
    <source>
        <strain evidence="1">PNUSAS018280</strain>
    </source>
</reference>